<protein>
    <submittedName>
        <fullName evidence="1">Uncharacterized protein</fullName>
    </submittedName>
</protein>
<proteinExistence type="predicted"/>
<comment type="caution">
    <text evidence="1">The sequence shown here is derived from an EMBL/GenBank/DDBJ whole genome shotgun (WGS) entry which is preliminary data.</text>
</comment>
<evidence type="ECO:0000313" key="2">
    <source>
        <dbReference type="Proteomes" id="UP000299102"/>
    </source>
</evidence>
<gene>
    <name evidence="1" type="ORF">EVAR_70166_1</name>
</gene>
<name>A0A4C2AB56_EUMVA</name>
<dbReference type="Proteomes" id="UP000299102">
    <property type="component" value="Unassembled WGS sequence"/>
</dbReference>
<dbReference type="EMBL" id="BGZK01003019">
    <property type="protein sequence ID" value="GBP97876.1"/>
    <property type="molecule type" value="Genomic_DNA"/>
</dbReference>
<sequence length="83" mass="9383">MQACNPPHIRSGEYDCLHFLEDMPNCLFMFTENGVKSTSRPEEAGREVSLTLARLGKVPRCRHHSTPEVSCTRLSSEMCGDRK</sequence>
<organism evidence="1 2">
    <name type="scientific">Eumeta variegata</name>
    <name type="common">Bagworm moth</name>
    <name type="synonym">Eumeta japonica</name>
    <dbReference type="NCBI Taxonomy" id="151549"/>
    <lineage>
        <taxon>Eukaryota</taxon>
        <taxon>Metazoa</taxon>
        <taxon>Ecdysozoa</taxon>
        <taxon>Arthropoda</taxon>
        <taxon>Hexapoda</taxon>
        <taxon>Insecta</taxon>
        <taxon>Pterygota</taxon>
        <taxon>Neoptera</taxon>
        <taxon>Endopterygota</taxon>
        <taxon>Lepidoptera</taxon>
        <taxon>Glossata</taxon>
        <taxon>Ditrysia</taxon>
        <taxon>Tineoidea</taxon>
        <taxon>Psychidae</taxon>
        <taxon>Oiketicinae</taxon>
        <taxon>Eumeta</taxon>
    </lineage>
</organism>
<accession>A0A4C2AB56</accession>
<evidence type="ECO:0000313" key="1">
    <source>
        <dbReference type="EMBL" id="GBP97876.1"/>
    </source>
</evidence>
<keyword evidence="2" id="KW-1185">Reference proteome</keyword>
<reference evidence="1 2" key="1">
    <citation type="journal article" date="2019" name="Commun. Biol.">
        <title>The bagworm genome reveals a unique fibroin gene that provides high tensile strength.</title>
        <authorList>
            <person name="Kono N."/>
            <person name="Nakamura H."/>
            <person name="Ohtoshi R."/>
            <person name="Tomita M."/>
            <person name="Numata K."/>
            <person name="Arakawa K."/>
        </authorList>
    </citation>
    <scope>NUCLEOTIDE SEQUENCE [LARGE SCALE GENOMIC DNA]</scope>
</reference>
<dbReference type="AlphaFoldDB" id="A0A4C2AB56"/>